<reference evidence="16 17" key="1">
    <citation type="submission" date="2018-06" db="EMBL/GenBank/DDBJ databases">
        <title>Bacteria isolated from soil of Wuhan.</title>
        <authorList>
            <person name="Wei X."/>
            <person name="Chunhua H."/>
        </authorList>
    </citation>
    <scope>NUCLEOTIDE SEQUENCE [LARGE SCALE GENOMIC DNA]</scope>
    <source>
        <strain evidence="17">xwS2</strain>
    </source>
</reference>
<dbReference type="PROSITE" id="PS50192">
    <property type="entry name" value="T_SNARE"/>
    <property type="match status" value="1"/>
</dbReference>
<keyword evidence="9 11" id="KW-0807">Transducer</keyword>
<name>A0A443ZVQ1_9PSED</name>
<evidence type="ECO:0000256" key="5">
    <source>
        <dbReference type="ARBA" id="ARBA00022519"/>
    </source>
</evidence>
<feature type="domain" description="T-SNARE coiled-coil homology" evidence="14">
    <location>
        <begin position="436"/>
        <end position="488"/>
    </location>
</feature>
<evidence type="ECO:0000259" key="14">
    <source>
        <dbReference type="PROSITE" id="PS50192"/>
    </source>
</evidence>
<feature type="domain" description="Methyl-accepting transducer" evidence="13">
    <location>
        <begin position="239"/>
        <end position="475"/>
    </location>
</feature>
<dbReference type="CDD" id="cd11386">
    <property type="entry name" value="MCP_signal"/>
    <property type="match status" value="1"/>
</dbReference>
<keyword evidence="8 12" id="KW-0472">Membrane</keyword>
<dbReference type="FunFam" id="1.10.287.950:FF:000001">
    <property type="entry name" value="Methyl-accepting chemotaxis sensory transducer"/>
    <property type="match status" value="1"/>
</dbReference>
<dbReference type="AlphaFoldDB" id="A0A443ZVQ1"/>
<dbReference type="InterPro" id="IPR003660">
    <property type="entry name" value="HAMP_dom"/>
</dbReference>
<dbReference type="PANTHER" id="PTHR32089">
    <property type="entry name" value="METHYL-ACCEPTING CHEMOTAXIS PROTEIN MCPB"/>
    <property type="match status" value="1"/>
</dbReference>
<dbReference type="Proteomes" id="UP000288983">
    <property type="component" value="Unassembled WGS sequence"/>
</dbReference>
<keyword evidence="2" id="KW-1003">Cell membrane</keyword>
<keyword evidence="5" id="KW-0997">Cell inner membrane</keyword>
<dbReference type="SMART" id="SM00283">
    <property type="entry name" value="MA"/>
    <property type="match status" value="1"/>
</dbReference>
<dbReference type="GO" id="GO:0007165">
    <property type="term" value="P:signal transduction"/>
    <property type="evidence" value="ECO:0007669"/>
    <property type="project" value="UniProtKB-KW"/>
</dbReference>
<evidence type="ECO:0000259" key="15">
    <source>
        <dbReference type="PROSITE" id="PS50885"/>
    </source>
</evidence>
<dbReference type="Pfam" id="PF00015">
    <property type="entry name" value="MCPsignal"/>
    <property type="match status" value="1"/>
</dbReference>
<evidence type="ECO:0000256" key="9">
    <source>
        <dbReference type="ARBA" id="ARBA00023224"/>
    </source>
</evidence>
<feature type="transmembrane region" description="Helical" evidence="12">
    <location>
        <begin position="21"/>
        <end position="46"/>
    </location>
</feature>
<dbReference type="Gene3D" id="1.10.287.950">
    <property type="entry name" value="Methyl-accepting chemotaxis protein"/>
    <property type="match status" value="1"/>
</dbReference>
<keyword evidence="7 12" id="KW-1133">Transmembrane helix</keyword>
<accession>A0A443ZVQ1</accession>
<keyword evidence="6 12" id="KW-0812">Transmembrane</keyword>
<evidence type="ECO:0000313" key="17">
    <source>
        <dbReference type="Proteomes" id="UP000288983"/>
    </source>
</evidence>
<dbReference type="EMBL" id="QJRG01000034">
    <property type="protein sequence ID" value="RWU24989.1"/>
    <property type="molecule type" value="Genomic_DNA"/>
</dbReference>
<dbReference type="GO" id="GO:0005886">
    <property type="term" value="C:plasma membrane"/>
    <property type="evidence" value="ECO:0007669"/>
    <property type="project" value="UniProtKB-SubCell"/>
</dbReference>
<dbReference type="PROSITE" id="PS50111">
    <property type="entry name" value="CHEMOTAXIS_TRANSDUC_2"/>
    <property type="match status" value="1"/>
</dbReference>
<evidence type="ECO:0000256" key="12">
    <source>
        <dbReference type="SAM" id="Phobius"/>
    </source>
</evidence>
<keyword evidence="3" id="KW-0488">Methylation</keyword>
<evidence type="ECO:0000259" key="13">
    <source>
        <dbReference type="PROSITE" id="PS50111"/>
    </source>
</evidence>
<evidence type="ECO:0000256" key="11">
    <source>
        <dbReference type="PROSITE-ProRule" id="PRU00284"/>
    </source>
</evidence>
<evidence type="ECO:0000256" key="8">
    <source>
        <dbReference type="ARBA" id="ARBA00023136"/>
    </source>
</evidence>
<feature type="domain" description="HAMP" evidence="15">
    <location>
        <begin position="182"/>
        <end position="234"/>
    </location>
</feature>
<dbReference type="InterPro" id="IPR000727">
    <property type="entry name" value="T_SNARE_dom"/>
</dbReference>
<evidence type="ECO:0000256" key="3">
    <source>
        <dbReference type="ARBA" id="ARBA00022481"/>
    </source>
</evidence>
<sequence length="511" mass="55379">MNKFNQPHQSLLSNLKVQKKLALTFSCVLFVGMGVTTTGFIGNYLLNNIYTQSTLINQTYRSIQLQHSDTHLSSLTHQSTFNTDFKSITEKLSALKTAGLPSEYVNQIDIEIQNLTTTSPDHSEQPKITHQNSRPILELLDTISNKLEAKHAAVTNNIYLLLSIATALAMLGSGISVWMISKLLVPPLQGLVTIASQISNGNLIETQPSIRQDEIGELQRATFSMSNGLRSLVGNIQVYAAQLSTASEQLHSESTCAQKDTSKQKTEVDHLSHSIDELVLTVQDIAKNTSQAALAAGIADTKAGDGEKTVVNTVTQIESLAVEIQQLGSTMDLLQKDGDRIGQIVDVINSVAQQTNLLALNAAIEAARAGEQGRGFAVVADEVRALAMRTQQSTTEIEHLVTTLQKRSEYATALVNQGNNRSMEVVSNARAVREFLIEIRTSVANIQSMNQQIAAAAEEQGAAVGEIHQNILNVRQLADTSASASSKALHAIEDLSRLGTDLRASVERFSL</sequence>
<feature type="transmembrane region" description="Helical" evidence="12">
    <location>
        <begin position="158"/>
        <end position="180"/>
    </location>
</feature>
<evidence type="ECO:0000256" key="10">
    <source>
        <dbReference type="ARBA" id="ARBA00029447"/>
    </source>
</evidence>
<evidence type="ECO:0000256" key="1">
    <source>
        <dbReference type="ARBA" id="ARBA00004429"/>
    </source>
</evidence>
<protein>
    <recommendedName>
        <fullName evidence="18">Methyl-accepting chemotaxis protein</fullName>
    </recommendedName>
</protein>
<comment type="similarity">
    <text evidence="10">Belongs to the methyl-accepting chemotaxis (MCP) protein family.</text>
</comment>
<evidence type="ECO:0000256" key="2">
    <source>
        <dbReference type="ARBA" id="ARBA00022475"/>
    </source>
</evidence>
<evidence type="ECO:0000256" key="7">
    <source>
        <dbReference type="ARBA" id="ARBA00022989"/>
    </source>
</evidence>
<dbReference type="InterPro" id="IPR004089">
    <property type="entry name" value="MCPsignal_dom"/>
</dbReference>
<evidence type="ECO:0000256" key="6">
    <source>
        <dbReference type="ARBA" id="ARBA00022692"/>
    </source>
</evidence>
<dbReference type="GO" id="GO:0006935">
    <property type="term" value="P:chemotaxis"/>
    <property type="evidence" value="ECO:0007669"/>
    <property type="project" value="UniProtKB-KW"/>
</dbReference>
<dbReference type="PROSITE" id="PS50885">
    <property type="entry name" value="HAMP"/>
    <property type="match status" value="1"/>
</dbReference>
<evidence type="ECO:0008006" key="18">
    <source>
        <dbReference type="Google" id="ProtNLM"/>
    </source>
</evidence>
<evidence type="ECO:0000256" key="4">
    <source>
        <dbReference type="ARBA" id="ARBA00022500"/>
    </source>
</evidence>
<organism evidence="16 17">
    <name type="scientific">Pseudomonas alkylphenolica</name>
    <dbReference type="NCBI Taxonomy" id="237609"/>
    <lineage>
        <taxon>Bacteria</taxon>
        <taxon>Pseudomonadati</taxon>
        <taxon>Pseudomonadota</taxon>
        <taxon>Gammaproteobacteria</taxon>
        <taxon>Pseudomonadales</taxon>
        <taxon>Pseudomonadaceae</taxon>
        <taxon>Pseudomonas</taxon>
    </lineage>
</organism>
<evidence type="ECO:0000313" key="16">
    <source>
        <dbReference type="EMBL" id="RWU24989.1"/>
    </source>
</evidence>
<dbReference type="SUPFAM" id="SSF58104">
    <property type="entry name" value="Methyl-accepting chemotaxis protein (MCP) signaling domain"/>
    <property type="match status" value="1"/>
</dbReference>
<gene>
    <name evidence="16" type="ORF">DM813_04415</name>
</gene>
<dbReference type="OrthoDB" id="6434013at2"/>
<proteinExistence type="inferred from homology"/>
<dbReference type="PANTHER" id="PTHR32089:SF120">
    <property type="entry name" value="METHYL-ACCEPTING CHEMOTAXIS PROTEIN TLPQ"/>
    <property type="match status" value="1"/>
</dbReference>
<comment type="caution">
    <text evidence="16">The sequence shown here is derived from an EMBL/GenBank/DDBJ whole genome shotgun (WGS) entry which is preliminary data.</text>
</comment>
<dbReference type="CDD" id="cd06225">
    <property type="entry name" value="HAMP"/>
    <property type="match status" value="1"/>
</dbReference>
<comment type="subcellular location">
    <subcellularLocation>
        <location evidence="1">Cell inner membrane</location>
        <topology evidence="1">Multi-pass membrane protein</topology>
    </subcellularLocation>
</comment>
<keyword evidence="4" id="KW-0145">Chemotaxis</keyword>